<dbReference type="InterPro" id="IPR032675">
    <property type="entry name" value="LRR_dom_sf"/>
</dbReference>
<evidence type="ECO:0000313" key="2">
    <source>
        <dbReference type="EnsemblPlants" id="AES69136"/>
    </source>
</evidence>
<dbReference type="PaxDb" id="3880-AES69136"/>
<organism evidence="1 3">
    <name type="scientific">Medicago truncatula</name>
    <name type="common">Barrel medic</name>
    <name type="synonym">Medicago tribuloides</name>
    <dbReference type="NCBI Taxonomy" id="3880"/>
    <lineage>
        <taxon>Eukaryota</taxon>
        <taxon>Viridiplantae</taxon>
        <taxon>Streptophyta</taxon>
        <taxon>Embryophyta</taxon>
        <taxon>Tracheophyta</taxon>
        <taxon>Spermatophyta</taxon>
        <taxon>Magnoliopsida</taxon>
        <taxon>eudicotyledons</taxon>
        <taxon>Gunneridae</taxon>
        <taxon>Pentapetalae</taxon>
        <taxon>rosids</taxon>
        <taxon>fabids</taxon>
        <taxon>Fabales</taxon>
        <taxon>Fabaceae</taxon>
        <taxon>Papilionoideae</taxon>
        <taxon>50 kb inversion clade</taxon>
        <taxon>NPAAA clade</taxon>
        <taxon>Hologalegina</taxon>
        <taxon>IRL clade</taxon>
        <taxon>Trifolieae</taxon>
        <taxon>Medicago</taxon>
    </lineage>
</organism>
<gene>
    <name evidence="1" type="ordered locus">MTR_3g022980</name>
</gene>
<dbReference type="EnsemblPlants" id="AES69136">
    <property type="protein sequence ID" value="AES69136"/>
    <property type="gene ID" value="MTR_3g022980"/>
</dbReference>
<dbReference type="Proteomes" id="UP000002051">
    <property type="component" value="Chromosome 3"/>
</dbReference>
<name>G7J1M2_MEDTR</name>
<sequence length="64" mass="7666">MHCLEEWLCLDGFPLLRELYSRGWLELKRALPQHLPSLQKLEISDCHKFEASIPKFHNTIEYLK</sequence>
<evidence type="ECO:0000313" key="3">
    <source>
        <dbReference type="Proteomes" id="UP000002051"/>
    </source>
</evidence>
<dbReference type="EMBL" id="CM001219">
    <property type="protein sequence ID" value="AES69136.1"/>
    <property type="molecule type" value="Genomic_DNA"/>
</dbReference>
<reference evidence="2" key="3">
    <citation type="submission" date="2015-04" db="UniProtKB">
        <authorList>
            <consortium name="EnsemblPlants"/>
        </authorList>
    </citation>
    <scope>IDENTIFICATION</scope>
    <source>
        <strain evidence="2">cv. Jemalong A17</strain>
    </source>
</reference>
<dbReference type="AlphaFoldDB" id="G7J1M2"/>
<evidence type="ECO:0000313" key="1">
    <source>
        <dbReference type="EMBL" id="AES69136.1"/>
    </source>
</evidence>
<protein>
    <submittedName>
        <fullName evidence="1 2">Uncharacterized protein</fullName>
    </submittedName>
</protein>
<accession>G7J1M2</accession>
<dbReference type="HOGENOM" id="CLU_2870984_0_0_1"/>
<reference evidence="1 3" key="2">
    <citation type="journal article" date="2014" name="BMC Genomics">
        <title>An improved genome release (version Mt4.0) for the model legume Medicago truncatula.</title>
        <authorList>
            <person name="Tang H."/>
            <person name="Krishnakumar V."/>
            <person name="Bidwell S."/>
            <person name="Rosen B."/>
            <person name="Chan A."/>
            <person name="Zhou S."/>
            <person name="Gentzbittel L."/>
            <person name="Childs K.L."/>
            <person name="Yandell M."/>
            <person name="Gundlach H."/>
            <person name="Mayer K.F."/>
            <person name="Schwartz D.C."/>
            <person name="Town C.D."/>
        </authorList>
    </citation>
    <scope>GENOME REANNOTATION</scope>
    <source>
        <strain evidence="2 3">cv. Jemalong A17</strain>
    </source>
</reference>
<proteinExistence type="predicted"/>
<reference evidence="1 3" key="1">
    <citation type="journal article" date="2011" name="Nature">
        <title>The Medicago genome provides insight into the evolution of rhizobial symbioses.</title>
        <authorList>
            <person name="Young N.D."/>
            <person name="Debelle F."/>
            <person name="Oldroyd G.E."/>
            <person name="Geurts R."/>
            <person name="Cannon S.B."/>
            <person name="Udvardi M.K."/>
            <person name="Benedito V.A."/>
            <person name="Mayer K.F."/>
            <person name="Gouzy J."/>
            <person name="Schoof H."/>
            <person name="Van de Peer Y."/>
            <person name="Proost S."/>
            <person name="Cook D.R."/>
            <person name="Meyers B.C."/>
            <person name="Spannagl M."/>
            <person name="Cheung F."/>
            <person name="De Mita S."/>
            <person name="Krishnakumar V."/>
            <person name="Gundlach H."/>
            <person name="Zhou S."/>
            <person name="Mudge J."/>
            <person name="Bharti A.K."/>
            <person name="Murray J.D."/>
            <person name="Naoumkina M.A."/>
            <person name="Rosen B."/>
            <person name="Silverstein K.A."/>
            <person name="Tang H."/>
            <person name="Rombauts S."/>
            <person name="Zhao P.X."/>
            <person name="Zhou P."/>
            <person name="Barbe V."/>
            <person name="Bardou P."/>
            <person name="Bechner M."/>
            <person name="Bellec A."/>
            <person name="Berger A."/>
            <person name="Berges H."/>
            <person name="Bidwell S."/>
            <person name="Bisseling T."/>
            <person name="Choisne N."/>
            <person name="Couloux A."/>
            <person name="Denny R."/>
            <person name="Deshpande S."/>
            <person name="Dai X."/>
            <person name="Doyle J.J."/>
            <person name="Dudez A.M."/>
            <person name="Farmer A.D."/>
            <person name="Fouteau S."/>
            <person name="Franken C."/>
            <person name="Gibelin C."/>
            <person name="Gish J."/>
            <person name="Goldstein S."/>
            <person name="Gonzalez A.J."/>
            <person name="Green P.J."/>
            <person name="Hallab A."/>
            <person name="Hartog M."/>
            <person name="Hua A."/>
            <person name="Humphray S.J."/>
            <person name="Jeong D.H."/>
            <person name="Jing Y."/>
            <person name="Jocker A."/>
            <person name="Kenton S.M."/>
            <person name="Kim D.J."/>
            <person name="Klee K."/>
            <person name="Lai H."/>
            <person name="Lang C."/>
            <person name="Lin S."/>
            <person name="Macmil S.L."/>
            <person name="Magdelenat G."/>
            <person name="Matthews L."/>
            <person name="McCorrison J."/>
            <person name="Monaghan E.L."/>
            <person name="Mun J.H."/>
            <person name="Najar F.Z."/>
            <person name="Nicholson C."/>
            <person name="Noirot C."/>
            <person name="O'Bleness M."/>
            <person name="Paule C.R."/>
            <person name="Poulain J."/>
            <person name="Prion F."/>
            <person name="Qin B."/>
            <person name="Qu C."/>
            <person name="Retzel E.F."/>
            <person name="Riddle C."/>
            <person name="Sallet E."/>
            <person name="Samain S."/>
            <person name="Samson N."/>
            <person name="Sanders I."/>
            <person name="Saurat O."/>
            <person name="Scarpelli C."/>
            <person name="Schiex T."/>
            <person name="Segurens B."/>
            <person name="Severin A.J."/>
            <person name="Sherrier D.J."/>
            <person name="Shi R."/>
            <person name="Sims S."/>
            <person name="Singer S.R."/>
            <person name="Sinharoy S."/>
            <person name="Sterck L."/>
            <person name="Viollet A."/>
            <person name="Wang B.B."/>
            <person name="Wang K."/>
            <person name="Wang M."/>
            <person name="Wang X."/>
            <person name="Warfsmann J."/>
            <person name="Weissenbach J."/>
            <person name="White D.D."/>
            <person name="White J.D."/>
            <person name="Wiley G.B."/>
            <person name="Wincker P."/>
            <person name="Xing Y."/>
            <person name="Yang L."/>
            <person name="Yao Z."/>
            <person name="Ying F."/>
            <person name="Zhai J."/>
            <person name="Zhou L."/>
            <person name="Zuber A."/>
            <person name="Denarie J."/>
            <person name="Dixon R.A."/>
            <person name="May G.D."/>
            <person name="Schwartz D.C."/>
            <person name="Rogers J."/>
            <person name="Quetier F."/>
            <person name="Town C.D."/>
            <person name="Roe B.A."/>
        </authorList>
    </citation>
    <scope>NUCLEOTIDE SEQUENCE [LARGE SCALE GENOMIC DNA]</scope>
    <source>
        <strain evidence="1">A17</strain>
        <strain evidence="2 3">cv. Jemalong A17</strain>
    </source>
</reference>
<dbReference type="Gene3D" id="3.80.10.10">
    <property type="entry name" value="Ribonuclease Inhibitor"/>
    <property type="match status" value="1"/>
</dbReference>
<keyword evidence="3" id="KW-1185">Reference proteome</keyword>